<evidence type="ECO:0000313" key="3">
    <source>
        <dbReference type="Proteomes" id="UP001597497"/>
    </source>
</evidence>
<feature type="compositionally biased region" description="Basic and acidic residues" evidence="1">
    <location>
        <begin position="48"/>
        <end position="57"/>
    </location>
</feature>
<dbReference type="RefSeq" id="WP_379929593.1">
    <property type="nucleotide sequence ID" value="NZ_JBHUMM010000023.1"/>
</dbReference>
<keyword evidence="3" id="KW-1185">Reference proteome</keyword>
<feature type="compositionally biased region" description="Polar residues" evidence="1">
    <location>
        <begin position="22"/>
        <end position="31"/>
    </location>
</feature>
<feature type="region of interest" description="Disordered" evidence="1">
    <location>
        <begin position="1"/>
        <end position="57"/>
    </location>
</feature>
<gene>
    <name evidence="2" type="ORF">ACFSUC_10790</name>
</gene>
<sequence length="57" mass="6900">MTEPVQPDKNLQNVVDDLDHTPVNSHQAQQLRQDHMDRRKQSMQKRQGYKENEHQYQ</sequence>
<comment type="caution">
    <text evidence="2">The sequence shown here is derived from an EMBL/GenBank/DDBJ whole genome shotgun (WGS) entry which is preliminary data.</text>
</comment>
<name>A0ABW5RAL3_9BACL</name>
<evidence type="ECO:0000313" key="2">
    <source>
        <dbReference type="EMBL" id="MFD2672091.1"/>
    </source>
</evidence>
<accession>A0ABW5RAL3</accession>
<reference evidence="3" key="1">
    <citation type="journal article" date="2019" name="Int. J. Syst. Evol. Microbiol.">
        <title>The Global Catalogue of Microorganisms (GCM) 10K type strain sequencing project: providing services to taxonomists for standard genome sequencing and annotation.</title>
        <authorList>
            <consortium name="The Broad Institute Genomics Platform"/>
            <consortium name="The Broad Institute Genome Sequencing Center for Infectious Disease"/>
            <person name="Wu L."/>
            <person name="Ma J."/>
        </authorList>
    </citation>
    <scope>NUCLEOTIDE SEQUENCE [LARGE SCALE GENOMIC DNA]</scope>
    <source>
        <strain evidence="3">KCTC 33676</strain>
    </source>
</reference>
<dbReference type="Proteomes" id="UP001597497">
    <property type="component" value="Unassembled WGS sequence"/>
</dbReference>
<protein>
    <submittedName>
        <fullName evidence="2">Uncharacterized protein</fullName>
    </submittedName>
</protein>
<evidence type="ECO:0000256" key="1">
    <source>
        <dbReference type="SAM" id="MobiDB-lite"/>
    </source>
</evidence>
<proteinExistence type="predicted"/>
<organism evidence="2 3">
    <name type="scientific">Marinicrinis sediminis</name>
    <dbReference type="NCBI Taxonomy" id="1652465"/>
    <lineage>
        <taxon>Bacteria</taxon>
        <taxon>Bacillati</taxon>
        <taxon>Bacillota</taxon>
        <taxon>Bacilli</taxon>
        <taxon>Bacillales</taxon>
        <taxon>Paenibacillaceae</taxon>
    </lineage>
</organism>
<dbReference type="EMBL" id="JBHUMM010000023">
    <property type="protein sequence ID" value="MFD2672091.1"/>
    <property type="molecule type" value="Genomic_DNA"/>
</dbReference>